<accession>A0A2M8RZ51</accession>
<evidence type="ECO:0000313" key="1">
    <source>
        <dbReference type="EMBL" id="PJG84167.1"/>
    </source>
</evidence>
<dbReference type="OrthoDB" id="5689712at2"/>
<dbReference type="AlphaFoldDB" id="A0A2M8RZ51"/>
<protein>
    <recommendedName>
        <fullName evidence="3">AsmA-like C-terminal domain-containing protein</fullName>
    </recommendedName>
</protein>
<dbReference type="PANTHER" id="PTHR30441:SF8">
    <property type="entry name" value="DUF748 DOMAIN-CONTAINING PROTEIN"/>
    <property type="match status" value="1"/>
</dbReference>
<dbReference type="GO" id="GO:0090313">
    <property type="term" value="P:regulation of protein targeting to membrane"/>
    <property type="evidence" value="ECO:0007669"/>
    <property type="project" value="TreeGrafter"/>
</dbReference>
<organism evidence="1 2">
    <name type="scientific">Caviibacterium pharyngocola</name>
    <dbReference type="NCBI Taxonomy" id="28159"/>
    <lineage>
        <taxon>Bacteria</taxon>
        <taxon>Pseudomonadati</taxon>
        <taxon>Pseudomonadota</taxon>
        <taxon>Gammaproteobacteria</taxon>
        <taxon>Pasteurellales</taxon>
        <taxon>Pasteurellaceae</taxon>
        <taxon>Caviibacterium</taxon>
    </lineage>
</organism>
<comment type="caution">
    <text evidence="1">The sequence shown here is derived from an EMBL/GenBank/DDBJ whole genome shotgun (WGS) entry which is preliminary data.</text>
</comment>
<evidence type="ECO:0000313" key="2">
    <source>
        <dbReference type="Proteomes" id="UP000230282"/>
    </source>
</evidence>
<proteinExistence type="predicted"/>
<dbReference type="GO" id="GO:0005886">
    <property type="term" value="C:plasma membrane"/>
    <property type="evidence" value="ECO:0007669"/>
    <property type="project" value="TreeGrafter"/>
</dbReference>
<dbReference type="InterPro" id="IPR052894">
    <property type="entry name" value="AsmA-related"/>
</dbReference>
<reference evidence="1 2" key="1">
    <citation type="submission" date="2017-11" db="EMBL/GenBank/DDBJ databases">
        <title>Reclassification of Bisgaard taxon 5 as Caviibacterium pharyngocola gen. nov., sp. nov.</title>
        <authorList>
            <person name="Christensen H."/>
        </authorList>
    </citation>
    <scope>NUCLEOTIDE SEQUENCE [LARGE SCALE GENOMIC DNA]</scope>
    <source>
        <strain evidence="1 2">7_3</strain>
    </source>
</reference>
<sequence length="443" mass="51735">MWRRIALPCVLFIIAIFSVIYIQETRLERQFVQALQKQNVQFEDVDFQLFPIPKITLQNASAQFDKERSFFFEKINVELSPLAAFIGKVRLEQIELQRGKLTKPNFSEVNLTIKPTALYLKDLPDVVKYFQTGCTGEVEMSDKWRYFVDFEGKDKYRNHLKSSGEIAFNGPDTEFKNFSLNLDLYQPLYADDKQFYFKLDQGILSTHKDGHKVLLSYNLHINDELFTYINASFIREEKDLLLYLLNNNKAFIKINLLSFYADRSGLVLVSGKDLDVNKWLNALKLPQILSGKVDFDAELAFFEQRINQGKAHFTIQNGEFSGLNILSIVSNHLPINYDPAQLQNANSAFERLEGKLRWEPTRLWIDELFGEDKRIRLSGRGIVELPDVTCDITLELKAQEEKYRKFGLPIRFFDQCAAPQYEILLNGNLREQIRDFLKEKFRR</sequence>
<dbReference type="Proteomes" id="UP000230282">
    <property type="component" value="Unassembled WGS sequence"/>
</dbReference>
<dbReference type="PANTHER" id="PTHR30441">
    <property type="entry name" value="DUF748 DOMAIN-CONTAINING PROTEIN"/>
    <property type="match status" value="1"/>
</dbReference>
<dbReference type="RefSeq" id="WP_100295516.1">
    <property type="nucleotide sequence ID" value="NZ_PHGZ01000001.1"/>
</dbReference>
<gene>
    <name evidence="1" type="ORF">CVP04_00185</name>
</gene>
<dbReference type="EMBL" id="PHGZ01000001">
    <property type="protein sequence ID" value="PJG84167.1"/>
    <property type="molecule type" value="Genomic_DNA"/>
</dbReference>
<name>A0A2M8RZ51_9PAST</name>
<keyword evidence="2" id="KW-1185">Reference proteome</keyword>
<evidence type="ECO:0008006" key="3">
    <source>
        <dbReference type="Google" id="ProtNLM"/>
    </source>
</evidence>